<comment type="caution">
    <text evidence="2">The sequence shown here is derived from an EMBL/GenBank/DDBJ whole genome shotgun (WGS) entry which is preliminary data.</text>
</comment>
<gene>
    <name evidence="2" type="ORF">BBK14_34280</name>
</gene>
<accession>A0A1S1Q156</accession>
<dbReference type="EMBL" id="MAXA01000209">
    <property type="protein sequence ID" value="OHV28643.1"/>
    <property type="molecule type" value="Genomic_DNA"/>
</dbReference>
<dbReference type="AlphaFoldDB" id="A0A1S1Q156"/>
<organism evidence="2 3">
    <name type="scientific">Parafrankia soli</name>
    <dbReference type="NCBI Taxonomy" id="2599596"/>
    <lineage>
        <taxon>Bacteria</taxon>
        <taxon>Bacillati</taxon>
        <taxon>Actinomycetota</taxon>
        <taxon>Actinomycetes</taxon>
        <taxon>Frankiales</taxon>
        <taxon>Frankiaceae</taxon>
        <taxon>Parafrankia</taxon>
    </lineage>
</organism>
<evidence type="ECO:0000313" key="3">
    <source>
        <dbReference type="Proteomes" id="UP000179769"/>
    </source>
</evidence>
<feature type="region of interest" description="Disordered" evidence="1">
    <location>
        <begin position="69"/>
        <end position="96"/>
    </location>
</feature>
<protein>
    <submittedName>
        <fullName evidence="2">Uncharacterized protein</fullName>
    </submittedName>
</protein>
<sequence length="96" mass="10450">MRTGFELEDLAEELATLTGERRVSVGSALYEAIVEEASGTAMTVAGVLRRHDFSWAVWTACTREHRKMKARRKQDEEAAEPTCEGAAAPRALVGAA</sequence>
<evidence type="ECO:0000313" key="2">
    <source>
        <dbReference type="EMBL" id="OHV28643.1"/>
    </source>
</evidence>
<keyword evidence="3" id="KW-1185">Reference proteome</keyword>
<proteinExistence type="predicted"/>
<name>A0A1S1Q156_9ACTN</name>
<evidence type="ECO:0000256" key="1">
    <source>
        <dbReference type="SAM" id="MobiDB-lite"/>
    </source>
</evidence>
<dbReference type="Proteomes" id="UP000179769">
    <property type="component" value="Unassembled WGS sequence"/>
</dbReference>
<reference evidence="3" key="1">
    <citation type="submission" date="2016-07" db="EMBL/GenBank/DDBJ databases">
        <title>Frankia sp. NRRL B-16219 Genome sequencing.</title>
        <authorList>
            <person name="Ghodhbane-Gtari F."/>
            <person name="Swanson E."/>
            <person name="Gueddou A."/>
            <person name="Louati M."/>
            <person name="Nouioui I."/>
            <person name="Hezbri K."/>
            <person name="Abebe-Akele F."/>
            <person name="Simpson S."/>
            <person name="Morris K."/>
            <person name="Thomas K."/>
            <person name="Gtari M."/>
            <person name="Tisa L.S."/>
        </authorList>
    </citation>
    <scope>NUCLEOTIDE SEQUENCE [LARGE SCALE GENOMIC DNA]</scope>
    <source>
        <strain evidence="3">NRRL B-16219</strain>
    </source>
</reference>
<feature type="compositionally biased region" description="Low complexity" evidence="1">
    <location>
        <begin position="86"/>
        <end position="96"/>
    </location>
</feature>